<proteinExistence type="predicted"/>
<reference evidence="1" key="1">
    <citation type="submission" date="2024-12" db="EMBL/GenBank/DDBJ databases">
        <authorList>
            <person name="Wu N."/>
        </authorList>
    </citation>
    <scope>NUCLEOTIDE SEQUENCE</scope>
    <source>
        <strain evidence="1">P15</strain>
    </source>
</reference>
<name>A0ACC7P4Q7_9BACL</name>
<accession>A0ACC7P4Q7</accession>
<evidence type="ECO:0000313" key="1">
    <source>
        <dbReference type="EMBL" id="MFM9330916.1"/>
    </source>
</evidence>
<dbReference type="EMBL" id="JBJURJ010000015">
    <property type="protein sequence ID" value="MFM9330916.1"/>
    <property type="molecule type" value="Genomic_DNA"/>
</dbReference>
<gene>
    <name evidence="1" type="ORF">ACI1P1_21730</name>
</gene>
<sequence length="233" mass="26022">MENAKKQLVCKVILAVIAILLVFLVIRYFPQIVKMTLSIDEFRNYILSLGKSGPIGFVLFQILQTVIAPIPGEVIQIAGGYIYGVTLGTVYTVAGLLAGAMIAFYFTRFLGGDYVQRLLDKSQFKWMADMLDNKKFSVFLFIVFIIPGLPKDMFIYAAGLTPIKPLRFFTILLVARFPWLLASVSIGANMYHKNYLSTIIISAVAIISFILGLIYKDKLIQKLSQLNKSTGKS</sequence>
<keyword evidence="2" id="KW-1185">Reference proteome</keyword>
<protein>
    <submittedName>
        <fullName evidence="1">TVP38/TMEM64 family protein</fullName>
    </submittedName>
</protein>
<organism evidence="1 2">
    <name type="scientific">Paenibacillus mesotrionivorans</name>
    <dbReference type="NCBI Taxonomy" id="3160968"/>
    <lineage>
        <taxon>Bacteria</taxon>
        <taxon>Bacillati</taxon>
        <taxon>Bacillota</taxon>
        <taxon>Bacilli</taxon>
        <taxon>Bacillales</taxon>
        <taxon>Paenibacillaceae</taxon>
        <taxon>Paenibacillus</taxon>
    </lineage>
</organism>
<evidence type="ECO:0000313" key="2">
    <source>
        <dbReference type="Proteomes" id="UP001631969"/>
    </source>
</evidence>
<dbReference type="Proteomes" id="UP001631969">
    <property type="component" value="Unassembled WGS sequence"/>
</dbReference>
<comment type="caution">
    <text evidence="1">The sequence shown here is derived from an EMBL/GenBank/DDBJ whole genome shotgun (WGS) entry which is preliminary data.</text>
</comment>